<protein>
    <recommendedName>
        <fullName evidence="5">Translocation and assembly module TamB C-terminal domain-containing protein</fullName>
    </recommendedName>
</protein>
<dbReference type="InterPro" id="IPR007452">
    <property type="entry name" value="TamB_C"/>
</dbReference>
<dbReference type="PANTHER" id="PTHR36985">
    <property type="entry name" value="TRANSLOCATION AND ASSEMBLY MODULE SUBUNIT TAMB"/>
    <property type="match status" value="1"/>
</dbReference>
<dbReference type="Pfam" id="PF04357">
    <property type="entry name" value="TamB"/>
    <property type="match status" value="1"/>
</dbReference>
<evidence type="ECO:0000256" key="3">
    <source>
        <dbReference type="ARBA" id="ARBA00022989"/>
    </source>
</evidence>
<dbReference type="OrthoDB" id="5555605at2"/>
<keyword evidence="3" id="KW-1133">Transmembrane helix</keyword>
<feature type="domain" description="Translocation and assembly module TamB C-terminal" evidence="5">
    <location>
        <begin position="889"/>
        <end position="1224"/>
    </location>
</feature>
<comment type="caution">
    <text evidence="6">The sequence shown here is derived from an EMBL/GenBank/DDBJ whole genome shotgun (WGS) entry which is preliminary data.</text>
</comment>
<reference evidence="6 7" key="1">
    <citation type="submission" date="2016-09" db="EMBL/GenBank/DDBJ databases">
        <title>Pseudoalteromonas amylolytica sp. nov., isolated from the surface seawater.</title>
        <authorList>
            <person name="Wu Y.-H."/>
            <person name="Cheng H."/>
            <person name="Jin X.-B."/>
            <person name="Wang C.-S."/>
            <person name="Xu X.-W."/>
        </authorList>
    </citation>
    <scope>NUCLEOTIDE SEQUENCE [LARGE SCALE GENOMIC DNA]</scope>
    <source>
        <strain evidence="6 7">JW1</strain>
    </source>
</reference>
<comment type="subcellular location">
    <subcellularLocation>
        <location evidence="1">Membrane</location>
        <topology evidence="1">Single-pass membrane protein</topology>
    </subcellularLocation>
</comment>
<evidence type="ECO:0000259" key="5">
    <source>
        <dbReference type="Pfam" id="PF04357"/>
    </source>
</evidence>
<keyword evidence="4" id="KW-0472">Membrane</keyword>
<dbReference type="STRING" id="1859457.BET10_18130"/>
<sequence length="1225" mass="132167">MSLMSRFKKILGGFAAIGVVIFCIVATAPGHQLLVGIANSTVSGLKVKLADGRLLSGTQIDIDYRSEQLVFNTQALKVSLEWFSCATLCLDISAEQLKVALSSTAQAVDEQSQKTAPISLPFSIGINDFNVAHIDVVYDQQGFNIEKLQSAVQLQESHLNVSKLLVEQVNLKLPETTEDKPQTIPSSLAGLALAPVVVPLDVTLEDLKVGEIQVVQGEQTTVVNELVLQGEVNSQQLKWHTLAAKAMGVSADSQGTISWSKAWQFQVDTLLDKDDNQLQIGMSGPLSDLKLEVTSRGAYPSELQGKIDLTQQNWPFDIKLVAHSWQLDELLQAPLEQLHIQQASMDLSGNVNDYSAKLALTGLTAPQTPINLTTQLQGTLSGVNISAARLQWEESISTLAAQLNWQQGITGKVDAQLSPLPINMFLSDYPNTALSANLSADFRVAGKQWQVDVNALKASGKLLGKDLTAHAQLSLDQHLQGQLNSLTLNYGPSNLRVSGKLGKALTLSGKIDVNHQHDALIPVDLISTGDVTISGAHNAPKVTANIDIKQFGFDNLTARNVKLEVQTNRATNWETDAQIKAQYIQYGASQVSNVHLSLDGDVTQHTLEIGTEGDLQASLSINGGWQKQQWQGVLKTAQLSYQQQMLTLLESAKIKVSQGFAHVDNHCWQLVSSKVCVAGKQDLIKGTGDAKVDVRQLLLKDINHWLADKAQLEGFAHGALSVAWQGGLLEKVNGQLQMQQLKVHSQHEGQTHTLPVENLTTQLSSNNQLATLDWQVNSSVLGRVEGLLEFPLLAKSTDSVRATIDIVHMSLSPLAPILSKNLKQSVKLAGNISGDITLSGDVRSPEVSGEVNISDIAFATPISPISLVSSTLGVKFDGKQGYLSGQLQGVQGGSLALDGFMVWTPQITARITAKGQDFLLSPEADVELAISPDITVDYSNEQASVVGKLLVPFGRIEIKDIPAGAVQVSEDQVIVDAQKERESRSPIAYSIDVDVLVGDDFRVKALGLDSYITGHLDVTKVPARAILASGELSLLEGRYRAFGQDLLIKTGQIGFNGALDKPYLNVRAIRNPEVTADGVEAGIELSGSISTPRFSIYSQPAMDQSQALVYLLNGEPLGEGESSNNAILTQLLLSQGLNRSENLVAKTGEKLGFSDVSLGARGSGDSTKVEVSGYLTPSVQVSYRVGVFDSLSEVAVRYRVFSKLYIEATSGLYDSVDLLYKFDWD</sequence>
<dbReference type="GO" id="GO:0009306">
    <property type="term" value="P:protein secretion"/>
    <property type="evidence" value="ECO:0007669"/>
    <property type="project" value="InterPro"/>
</dbReference>
<dbReference type="GO" id="GO:0097347">
    <property type="term" value="C:TAM protein secretion complex"/>
    <property type="evidence" value="ECO:0007669"/>
    <property type="project" value="TreeGrafter"/>
</dbReference>
<dbReference type="AlphaFoldDB" id="A0A1S1MTI2"/>
<proteinExistence type="predicted"/>
<dbReference type="PANTHER" id="PTHR36985:SF1">
    <property type="entry name" value="TRANSLOCATION AND ASSEMBLY MODULE SUBUNIT TAMB"/>
    <property type="match status" value="1"/>
</dbReference>
<dbReference type="Proteomes" id="UP000179786">
    <property type="component" value="Unassembled WGS sequence"/>
</dbReference>
<organism evidence="6 7">
    <name type="scientific">Pseudoalteromonas amylolytica</name>
    <dbReference type="NCBI Taxonomy" id="1859457"/>
    <lineage>
        <taxon>Bacteria</taxon>
        <taxon>Pseudomonadati</taxon>
        <taxon>Pseudomonadota</taxon>
        <taxon>Gammaproteobacteria</taxon>
        <taxon>Alteromonadales</taxon>
        <taxon>Pseudoalteromonadaceae</taxon>
        <taxon>Pseudoalteromonas</taxon>
    </lineage>
</organism>
<keyword evidence="2" id="KW-0812">Transmembrane</keyword>
<evidence type="ECO:0000256" key="2">
    <source>
        <dbReference type="ARBA" id="ARBA00022692"/>
    </source>
</evidence>
<keyword evidence="7" id="KW-1185">Reference proteome</keyword>
<evidence type="ECO:0000313" key="7">
    <source>
        <dbReference type="Proteomes" id="UP000179786"/>
    </source>
</evidence>
<dbReference type="EMBL" id="MKJU01000030">
    <property type="protein sequence ID" value="OHU88746.1"/>
    <property type="molecule type" value="Genomic_DNA"/>
</dbReference>
<name>A0A1S1MTI2_9GAMM</name>
<dbReference type="RefSeq" id="WP_070986658.1">
    <property type="nucleotide sequence ID" value="NZ_MKJU01000030.1"/>
</dbReference>
<gene>
    <name evidence="6" type="ORF">BET10_18130</name>
</gene>
<dbReference type="GO" id="GO:0005886">
    <property type="term" value="C:plasma membrane"/>
    <property type="evidence" value="ECO:0007669"/>
    <property type="project" value="InterPro"/>
</dbReference>
<evidence type="ECO:0000256" key="1">
    <source>
        <dbReference type="ARBA" id="ARBA00004167"/>
    </source>
</evidence>
<evidence type="ECO:0000256" key="4">
    <source>
        <dbReference type="ARBA" id="ARBA00023136"/>
    </source>
</evidence>
<evidence type="ECO:0000313" key="6">
    <source>
        <dbReference type="EMBL" id="OHU88746.1"/>
    </source>
</evidence>
<accession>A0A1S1MTI2</accession>